<sequence>MRTQPKQSGLTDKVAGNPSSARHELYRELCQDEDGNRYTVVVYRPLLQLSVTEYALEDGTPVRFIDDCLFEIEATGRTLTRCEL</sequence>
<evidence type="ECO:0000313" key="3">
    <source>
        <dbReference type="Proteomes" id="UP000199664"/>
    </source>
</evidence>
<accession>A0A1H7WGY5</accession>
<reference evidence="3" key="1">
    <citation type="submission" date="2016-10" db="EMBL/GenBank/DDBJ databases">
        <authorList>
            <person name="Varghese N."/>
            <person name="Submissions S."/>
        </authorList>
    </citation>
    <scope>NUCLEOTIDE SEQUENCE [LARGE SCALE GENOMIC DNA]</scope>
    <source>
        <strain evidence="3">LMG 26383,CCUG 61248,R- 45681</strain>
    </source>
</reference>
<dbReference type="EMBL" id="FOAN01000008">
    <property type="protein sequence ID" value="SEM20329.1"/>
    <property type="molecule type" value="Genomic_DNA"/>
</dbReference>
<dbReference type="STRING" id="1036779.SAMN04515666_108154"/>
<dbReference type="RefSeq" id="WP_091839939.1">
    <property type="nucleotide sequence ID" value="NZ_FOAN01000008.1"/>
</dbReference>
<evidence type="ECO:0000256" key="1">
    <source>
        <dbReference type="SAM" id="MobiDB-lite"/>
    </source>
</evidence>
<protein>
    <submittedName>
        <fullName evidence="2">Uncharacterized protein</fullName>
    </submittedName>
</protein>
<dbReference type="AlphaFoldDB" id="A0A1H7WGY5"/>
<name>A0A1H7WGY5_9HYPH</name>
<dbReference type="Proteomes" id="UP000199664">
    <property type="component" value="Unassembled WGS sequence"/>
</dbReference>
<evidence type="ECO:0000313" key="2">
    <source>
        <dbReference type="EMBL" id="SEM20329.1"/>
    </source>
</evidence>
<organism evidence="2 3">
    <name type="scientific">Bosea lupini</name>
    <dbReference type="NCBI Taxonomy" id="1036779"/>
    <lineage>
        <taxon>Bacteria</taxon>
        <taxon>Pseudomonadati</taxon>
        <taxon>Pseudomonadota</taxon>
        <taxon>Alphaproteobacteria</taxon>
        <taxon>Hyphomicrobiales</taxon>
        <taxon>Boseaceae</taxon>
        <taxon>Bosea</taxon>
    </lineage>
</organism>
<keyword evidence="3" id="KW-1185">Reference proteome</keyword>
<proteinExistence type="predicted"/>
<gene>
    <name evidence="2" type="ORF">SAMN04515666_108154</name>
</gene>
<dbReference type="OrthoDB" id="8163869at2"/>
<feature type="region of interest" description="Disordered" evidence="1">
    <location>
        <begin position="1"/>
        <end position="21"/>
    </location>
</feature>
<feature type="compositionally biased region" description="Polar residues" evidence="1">
    <location>
        <begin position="1"/>
        <end position="10"/>
    </location>
</feature>